<evidence type="ECO:0000256" key="1">
    <source>
        <dbReference type="ARBA" id="ARBA00004496"/>
    </source>
</evidence>
<feature type="domain" description="SAM" evidence="5">
    <location>
        <begin position="343"/>
        <end position="404"/>
    </location>
</feature>
<proteinExistence type="predicted"/>
<dbReference type="GO" id="GO:0003677">
    <property type="term" value="F:DNA binding"/>
    <property type="evidence" value="ECO:0007669"/>
    <property type="project" value="UniProtKB-KW"/>
</dbReference>
<dbReference type="InterPro" id="IPR013761">
    <property type="entry name" value="SAM/pointed_sf"/>
</dbReference>
<keyword evidence="7" id="KW-1185">Reference proteome</keyword>
<sequence length="419" mass="45457">MLNTSTNPKKHPAELARAPASPLRPNAAVFSPLLSPRMNGGFAVPPSPRFGAVGGESIDQWFRNLRKYEATLGAMAAASEEPKFREELGTIEQWFTLLTESEQTASLYTLLQHANQEQLTFLKAILQQLSENGENSRQNSPANTRPPKLNIRLPGTPGTPAFSLTQASPSSSGKESSKESAKESPKASNILSPLSATEGAQDIFIKPAEERISWANMVNTPMDLMFQKPQSGGIQGVMSPTMGMPMMNPFNPGMMGYSNEAQMLALQLVMSGMVGQQPLMNPPQKSPHQQRQQKQSSTSGSNNWRAGSSRPGNSRTSSGSKAKSTASPSSAAASKPEDDVDPKLLEDIPAWLKSLRLHKYTECFTGMTWQEVVQLDEAALEAKGVTALGARRRLTKNFDAVKRKMGMSVNPEEIPAEES</sequence>
<gene>
    <name evidence="6" type="primary">VTS1_2</name>
    <name evidence="6" type="ORF">VNI00_007550</name>
</gene>
<evidence type="ECO:0000256" key="3">
    <source>
        <dbReference type="ARBA" id="ARBA00022884"/>
    </source>
</evidence>
<dbReference type="InterPro" id="IPR050897">
    <property type="entry name" value="SMAUG/VTS1_RNA-bind"/>
</dbReference>
<feature type="compositionally biased region" description="Low complexity" evidence="4">
    <location>
        <begin position="286"/>
        <end position="297"/>
    </location>
</feature>
<dbReference type="SMART" id="SM00454">
    <property type="entry name" value="SAM"/>
    <property type="match status" value="1"/>
</dbReference>
<feature type="compositionally biased region" description="Low complexity" evidence="4">
    <location>
        <begin position="314"/>
        <end position="334"/>
    </location>
</feature>
<evidence type="ECO:0000259" key="5">
    <source>
        <dbReference type="PROSITE" id="PS50105"/>
    </source>
</evidence>
<feature type="region of interest" description="Disordered" evidence="4">
    <location>
        <begin position="132"/>
        <end position="193"/>
    </location>
</feature>
<dbReference type="GO" id="GO:0000289">
    <property type="term" value="P:nuclear-transcribed mRNA poly(A) tail shortening"/>
    <property type="evidence" value="ECO:0007669"/>
    <property type="project" value="TreeGrafter"/>
</dbReference>
<keyword evidence="6" id="KW-0238">DNA-binding</keyword>
<feature type="compositionally biased region" description="Basic and acidic residues" evidence="4">
    <location>
        <begin position="175"/>
        <end position="185"/>
    </location>
</feature>
<dbReference type="PROSITE" id="PS50105">
    <property type="entry name" value="SAM_DOMAIN"/>
    <property type="match status" value="1"/>
</dbReference>
<comment type="caution">
    <text evidence="6">The sequence shown here is derived from an EMBL/GenBank/DDBJ whole genome shotgun (WGS) entry which is preliminary data.</text>
</comment>
<keyword evidence="2" id="KW-0963">Cytoplasm</keyword>
<accession>A0AAW0D698</accession>
<feature type="region of interest" description="Disordered" evidence="4">
    <location>
        <begin position="275"/>
        <end position="341"/>
    </location>
</feature>
<protein>
    <submittedName>
        <fullName evidence="6">Flap-structured DNA-binding and RNA-binding protein</fullName>
    </submittedName>
</protein>
<dbReference type="Proteomes" id="UP001383192">
    <property type="component" value="Unassembled WGS sequence"/>
</dbReference>
<dbReference type="SUPFAM" id="SSF47769">
    <property type="entry name" value="SAM/Pointed domain"/>
    <property type="match status" value="1"/>
</dbReference>
<evidence type="ECO:0000313" key="6">
    <source>
        <dbReference type="EMBL" id="KAK7045717.1"/>
    </source>
</evidence>
<feature type="compositionally biased region" description="Polar residues" evidence="4">
    <location>
        <begin position="132"/>
        <end position="143"/>
    </location>
</feature>
<keyword evidence="3" id="KW-0694">RNA-binding</keyword>
<dbReference type="PANTHER" id="PTHR12515:SF5">
    <property type="entry name" value="PROTEIN SMAUG"/>
    <property type="match status" value="1"/>
</dbReference>
<organism evidence="6 7">
    <name type="scientific">Paramarasmius palmivorus</name>
    <dbReference type="NCBI Taxonomy" id="297713"/>
    <lineage>
        <taxon>Eukaryota</taxon>
        <taxon>Fungi</taxon>
        <taxon>Dikarya</taxon>
        <taxon>Basidiomycota</taxon>
        <taxon>Agaricomycotina</taxon>
        <taxon>Agaricomycetes</taxon>
        <taxon>Agaricomycetidae</taxon>
        <taxon>Agaricales</taxon>
        <taxon>Marasmiineae</taxon>
        <taxon>Marasmiaceae</taxon>
        <taxon>Paramarasmius</taxon>
    </lineage>
</organism>
<name>A0AAW0D698_9AGAR</name>
<evidence type="ECO:0000256" key="4">
    <source>
        <dbReference type="SAM" id="MobiDB-lite"/>
    </source>
</evidence>
<dbReference type="Pfam" id="PF07647">
    <property type="entry name" value="SAM_2"/>
    <property type="match status" value="1"/>
</dbReference>
<dbReference type="InterPro" id="IPR057327">
    <property type="entry name" value="Vts1_dom"/>
</dbReference>
<dbReference type="Pfam" id="PF25479">
    <property type="entry name" value="Vts1"/>
    <property type="match status" value="1"/>
</dbReference>
<evidence type="ECO:0000313" key="7">
    <source>
        <dbReference type="Proteomes" id="UP001383192"/>
    </source>
</evidence>
<dbReference type="GO" id="GO:0000932">
    <property type="term" value="C:P-body"/>
    <property type="evidence" value="ECO:0007669"/>
    <property type="project" value="TreeGrafter"/>
</dbReference>
<dbReference type="Gene3D" id="1.10.150.50">
    <property type="entry name" value="Transcription Factor, Ets-1"/>
    <property type="match status" value="1"/>
</dbReference>
<evidence type="ECO:0000256" key="2">
    <source>
        <dbReference type="ARBA" id="ARBA00022490"/>
    </source>
</evidence>
<dbReference type="PANTHER" id="PTHR12515">
    <property type="entry name" value="STERILE ALPHA MOTIF DOMAIN CONTAINING PROTEIN 4-RELATED"/>
    <property type="match status" value="1"/>
</dbReference>
<dbReference type="InterPro" id="IPR001660">
    <property type="entry name" value="SAM"/>
</dbReference>
<dbReference type="EMBL" id="JAYKXP010000024">
    <property type="protein sequence ID" value="KAK7045717.1"/>
    <property type="molecule type" value="Genomic_DNA"/>
</dbReference>
<comment type="subcellular location">
    <subcellularLocation>
        <location evidence="1">Cytoplasm</location>
    </subcellularLocation>
</comment>
<feature type="compositionally biased region" description="Polar residues" evidence="4">
    <location>
        <begin position="298"/>
        <end position="313"/>
    </location>
</feature>
<reference evidence="6 7" key="1">
    <citation type="submission" date="2024-01" db="EMBL/GenBank/DDBJ databases">
        <title>A draft genome for a cacao thread blight-causing isolate of Paramarasmius palmivorus.</title>
        <authorList>
            <person name="Baruah I.K."/>
            <person name="Bukari Y."/>
            <person name="Amoako-Attah I."/>
            <person name="Meinhardt L.W."/>
            <person name="Bailey B.A."/>
            <person name="Cohen S.P."/>
        </authorList>
    </citation>
    <scope>NUCLEOTIDE SEQUENCE [LARGE SCALE GENOMIC DNA]</scope>
    <source>
        <strain evidence="6 7">GH-12</strain>
    </source>
</reference>
<dbReference type="AlphaFoldDB" id="A0AAW0D698"/>
<dbReference type="GO" id="GO:0003729">
    <property type="term" value="F:mRNA binding"/>
    <property type="evidence" value="ECO:0007669"/>
    <property type="project" value="TreeGrafter"/>
</dbReference>